<proteinExistence type="predicted"/>
<comment type="caution">
    <text evidence="1">The sequence shown here is derived from an EMBL/GenBank/DDBJ whole genome shotgun (WGS) entry which is preliminary data.</text>
</comment>
<gene>
    <name evidence="1" type="ORF">EGT67_02640</name>
</gene>
<sequence length="63" mass="7121">MLQTAFPPLIRAQTDDVSVLAADTAMFGYRVIEQAARLREQPTHVRESAIWLLCSNFKVLFIA</sequence>
<accession>A0A3S3ZYW8</accession>
<name>A0A3S3ZYW8_9NOCA</name>
<organism evidence="1 2">
    <name type="scientific">Prescottella agglutinans</name>
    <dbReference type="NCBI Taxonomy" id="1644129"/>
    <lineage>
        <taxon>Bacteria</taxon>
        <taxon>Bacillati</taxon>
        <taxon>Actinomycetota</taxon>
        <taxon>Actinomycetes</taxon>
        <taxon>Mycobacteriales</taxon>
        <taxon>Nocardiaceae</taxon>
        <taxon>Prescottella</taxon>
    </lineage>
</organism>
<dbReference type="EMBL" id="RKLP01000001">
    <property type="protein sequence ID" value="RVW11338.1"/>
    <property type="molecule type" value="Genomic_DNA"/>
</dbReference>
<keyword evidence="2" id="KW-1185">Reference proteome</keyword>
<protein>
    <submittedName>
        <fullName evidence="1">Uncharacterized protein</fullName>
    </submittedName>
</protein>
<dbReference type="AlphaFoldDB" id="A0A3S3ZYW8"/>
<dbReference type="Proteomes" id="UP000286208">
    <property type="component" value="Unassembled WGS sequence"/>
</dbReference>
<reference evidence="1 2" key="1">
    <citation type="submission" date="2018-11" db="EMBL/GenBank/DDBJ databases">
        <title>Rhodococcus spongicola sp. nov. and Rhodococcus xishaensis sp. nov. from marine sponges.</title>
        <authorList>
            <person name="Li L."/>
            <person name="Lin H.W."/>
        </authorList>
    </citation>
    <scope>NUCLEOTIDE SEQUENCE [LARGE SCALE GENOMIC DNA]</scope>
    <source>
        <strain evidence="1 2">CCTCC AB2014297</strain>
    </source>
</reference>
<evidence type="ECO:0000313" key="1">
    <source>
        <dbReference type="EMBL" id="RVW11338.1"/>
    </source>
</evidence>
<evidence type="ECO:0000313" key="2">
    <source>
        <dbReference type="Proteomes" id="UP000286208"/>
    </source>
</evidence>